<evidence type="ECO:0000313" key="2">
    <source>
        <dbReference type="Proteomes" id="UP000829194"/>
    </source>
</evidence>
<proteinExistence type="predicted"/>
<organism evidence="1 2">
    <name type="scientific">Lysobacter gummosus</name>
    <dbReference type="NCBI Taxonomy" id="262324"/>
    <lineage>
        <taxon>Bacteria</taxon>
        <taxon>Pseudomonadati</taxon>
        <taxon>Pseudomonadota</taxon>
        <taxon>Gammaproteobacteria</taxon>
        <taxon>Lysobacterales</taxon>
        <taxon>Lysobacteraceae</taxon>
        <taxon>Lysobacter</taxon>
    </lineage>
</organism>
<dbReference type="RefSeq" id="WP_148648844.1">
    <property type="nucleotide sequence ID" value="NZ_CP011131.1"/>
</dbReference>
<protein>
    <submittedName>
        <fullName evidence="1">Uncharacterized protein</fullName>
    </submittedName>
</protein>
<name>A0ABY3XJB3_9GAMM</name>
<accession>A0ABY3XJB3</accession>
<dbReference type="EMBL" id="CP093547">
    <property type="protein sequence ID" value="UNP31718.1"/>
    <property type="molecule type" value="Genomic_DNA"/>
</dbReference>
<dbReference type="Proteomes" id="UP000829194">
    <property type="component" value="Chromosome"/>
</dbReference>
<reference evidence="1 2" key="1">
    <citation type="submission" date="2022-03" db="EMBL/GenBank/DDBJ databases">
        <title>Complete genome sequence of Lysobacter capsici VKM B-2533 and Lysobacter gummosus 10.1.1, promising sources of lytic agents.</title>
        <authorList>
            <person name="Tarlachkov S.V."/>
            <person name="Kudryakova I.V."/>
            <person name="Afoshin A.S."/>
            <person name="Leontyevskaya E.A."/>
            <person name="Leontyevskaya N.V."/>
        </authorList>
    </citation>
    <scope>NUCLEOTIDE SEQUENCE [LARGE SCALE GENOMIC DNA]</scope>
    <source>
        <strain evidence="1 2">10.1.1</strain>
    </source>
</reference>
<sequence>MRDTVSSMAPITFEGFGIDGFDAGDRAIAASGADVRAAWAQSIFALLGDDFERGRCAQIAAASILQAQSISVFAVLEQDRVVASRDLRRAIQIDAGIERLRAGRARRQTKRGGQNNSGSRHRVLVCGSKRAHRYG</sequence>
<gene>
    <name evidence="1" type="ORF">MOV92_10910</name>
</gene>
<evidence type="ECO:0000313" key="1">
    <source>
        <dbReference type="EMBL" id="UNP31718.1"/>
    </source>
</evidence>
<keyword evidence="2" id="KW-1185">Reference proteome</keyword>